<sequence length="122" mass="13693">MNKQEYIQQVAEWARIRGYTDIKANAEGFSKPGGYGRQQDGESFVPDVTGIQSGARTYFEVMLKTSDKDYLTAKLKLLHQLTIINGGKLFLMAPKGHSMFAKNILEGSRINAEIVALPERRK</sequence>
<gene>
    <name evidence="1" type="ORF">BLX24_06115</name>
</gene>
<organism evidence="1 2">
    <name type="scientific">Arsenicibacter rosenii</name>
    <dbReference type="NCBI Taxonomy" id="1750698"/>
    <lineage>
        <taxon>Bacteria</taxon>
        <taxon>Pseudomonadati</taxon>
        <taxon>Bacteroidota</taxon>
        <taxon>Cytophagia</taxon>
        <taxon>Cytophagales</taxon>
        <taxon>Spirosomataceae</taxon>
        <taxon>Arsenicibacter</taxon>
    </lineage>
</organism>
<dbReference type="OrthoDB" id="1163349at2"/>
<protein>
    <submittedName>
        <fullName evidence="1">Uncharacterized protein</fullName>
    </submittedName>
</protein>
<dbReference type="AlphaFoldDB" id="A0A1S2VNP5"/>
<dbReference type="RefSeq" id="WP_071502190.1">
    <property type="nucleotide sequence ID" value="NZ_MORL01000002.1"/>
</dbReference>
<reference evidence="1 2" key="1">
    <citation type="submission" date="2016-10" db="EMBL/GenBank/DDBJ databases">
        <title>Arsenicibacter rosenii gen. nov., sp. nov., an efficient arsenic-methylating bacterium isolated from an arsenic-contaminated paddy soil.</title>
        <authorList>
            <person name="Huang K."/>
        </authorList>
    </citation>
    <scope>NUCLEOTIDE SEQUENCE [LARGE SCALE GENOMIC DNA]</scope>
    <source>
        <strain evidence="1 2">SM-1</strain>
    </source>
</reference>
<dbReference type="Proteomes" id="UP000181790">
    <property type="component" value="Unassembled WGS sequence"/>
</dbReference>
<evidence type="ECO:0000313" key="1">
    <source>
        <dbReference type="EMBL" id="OIN60397.1"/>
    </source>
</evidence>
<comment type="caution">
    <text evidence="1">The sequence shown here is derived from an EMBL/GenBank/DDBJ whole genome shotgun (WGS) entry which is preliminary data.</text>
</comment>
<keyword evidence="2" id="KW-1185">Reference proteome</keyword>
<evidence type="ECO:0000313" key="2">
    <source>
        <dbReference type="Proteomes" id="UP000181790"/>
    </source>
</evidence>
<name>A0A1S2VNP5_9BACT</name>
<accession>A0A1S2VNP5</accession>
<dbReference type="EMBL" id="MORL01000002">
    <property type="protein sequence ID" value="OIN60397.1"/>
    <property type="molecule type" value="Genomic_DNA"/>
</dbReference>
<proteinExistence type="predicted"/>